<proteinExistence type="predicted"/>
<evidence type="ECO:0000313" key="1">
    <source>
        <dbReference type="EMBL" id="SVB73155.1"/>
    </source>
</evidence>
<reference evidence="1" key="1">
    <citation type="submission" date="2018-05" db="EMBL/GenBank/DDBJ databases">
        <authorList>
            <person name="Lanie J.A."/>
            <person name="Ng W.-L."/>
            <person name="Kazmierczak K.M."/>
            <person name="Andrzejewski T.M."/>
            <person name="Davidsen T.M."/>
            <person name="Wayne K.J."/>
            <person name="Tettelin H."/>
            <person name="Glass J.I."/>
            <person name="Rusch D."/>
            <person name="Podicherti R."/>
            <person name="Tsui H.-C.T."/>
            <person name="Winkler M.E."/>
        </authorList>
    </citation>
    <scope>NUCLEOTIDE SEQUENCE</scope>
</reference>
<accession>A0A382GEI6</accession>
<name>A0A382GEI6_9ZZZZ</name>
<gene>
    <name evidence="1" type="ORF">METZ01_LOCUS226009</name>
</gene>
<feature type="non-terminal residue" evidence="1">
    <location>
        <position position="1"/>
    </location>
</feature>
<sequence length="77" mass="9240">VVLSIEKSPILRKNGIIYQEYHNFFGNNILKELENLENLNFVQLEKQLDRPRLRVNYSEEIMKKIKLFFMQTPITKA</sequence>
<protein>
    <submittedName>
        <fullName evidence="1">Uncharacterized protein</fullName>
    </submittedName>
</protein>
<dbReference type="AlphaFoldDB" id="A0A382GEI6"/>
<organism evidence="1">
    <name type="scientific">marine metagenome</name>
    <dbReference type="NCBI Taxonomy" id="408172"/>
    <lineage>
        <taxon>unclassified sequences</taxon>
        <taxon>metagenomes</taxon>
        <taxon>ecological metagenomes</taxon>
    </lineage>
</organism>
<dbReference type="EMBL" id="UINC01054897">
    <property type="protein sequence ID" value="SVB73155.1"/>
    <property type="molecule type" value="Genomic_DNA"/>
</dbReference>
<feature type="non-terminal residue" evidence="1">
    <location>
        <position position="77"/>
    </location>
</feature>